<keyword evidence="1" id="KW-0812">Transmembrane</keyword>
<name>A0A1B6QEQ6_SORBI</name>
<dbReference type="AlphaFoldDB" id="A0A1B6QEQ6"/>
<keyword evidence="1" id="KW-0472">Membrane</keyword>
<evidence type="ECO:0000256" key="1">
    <source>
        <dbReference type="SAM" id="Phobius"/>
    </source>
</evidence>
<proteinExistence type="predicted"/>
<feature type="transmembrane region" description="Helical" evidence="1">
    <location>
        <begin position="43"/>
        <end position="62"/>
    </location>
</feature>
<accession>A0A1B6QEQ6</accession>
<protein>
    <submittedName>
        <fullName evidence="2">Uncharacterized protein</fullName>
    </submittedName>
</protein>
<dbReference type="Proteomes" id="UP000000768">
    <property type="component" value="Chromosome 2"/>
</dbReference>
<evidence type="ECO:0000313" key="2">
    <source>
        <dbReference type="EMBL" id="KXG36412.2"/>
    </source>
</evidence>
<reference evidence="3" key="2">
    <citation type="journal article" date="2018" name="Plant J.">
        <title>The Sorghum bicolor reference genome: improved assembly, gene annotations, a transcriptome atlas, and signatures of genome organization.</title>
        <authorList>
            <person name="McCormick R.F."/>
            <person name="Truong S.K."/>
            <person name="Sreedasyam A."/>
            <person name="Jenkins J."/>
            <person name="Shu S."/>
            <person name="Sims D."/>
            <person name="Kennedy M."/>
            <person name="Amirebrahimi M."/>
            <person name="Weers B.D."/>
            <person name="McKinley B."/>
            <person name="Mattison A."/>
            <person name="Morishige D.T."/>
            <person name="Grimwood J."/>
            <person name="Schmutz J."/>
            <person name="Mullet J.E."/>
        </authorList>
    </citation>
    <scope>NUCLEOTIDE SEQUENCE [LARGE SCALE GENOMIC DNA]</scope>
    <source>
        <strain evidence="3">cv. BTx623</strain>
    </source>
</reference>
<keyword evidence="3" id="KW-1185">Reference proteome</keyword>
<dbReference type="InParanoid" id="A0A1B6QEQ6"/>
<gene>
    <name evidence="2" type="ORF">SORBI_3002G328250</name>
</gene>
<dbReference type="EMBL" id="CM000761">
    <property type="protein sequence ID" value="KXG36412.2"/>
    <property type="molecule type" value="Genomic_DNA"/>
</dbReference>
<organism evidence="2 3">
    <name type="scientific">Sorghum bicolor</name>
    <name type="common">Sorghum</name>
    <name type="synonym">Sorghum vulgare</name>
    <dbReference type="NCBI Taxonomy" id="4558"/>
    <lineage>
        <taxon>Eukaryota</taxon>
        <taxon>Viridiplantae</taxon>
        <taxon>Streptophyta</taxon>
        <taxon>Embryophyta</taxon>
        <taxon>Tracheophyta</taxon>
        <taxon>Spermatophyta</taxon>
        <taxon>Magnoliopsida</taxon>
        <taxon>Liliopsida</taxon>
        <taxon>Poales</taxon>
        <taxon>Poaceae</taxon>
        <taxon>PACMAD clade</taxon>
        <taxon>Panicoideae</taxon>
        <taxon>Andropogonodae</taxon>
        <taxon>Andropogoneae</taxon>
        <taxon>Sorghinae</taxon>
        <taxon>Sorghum</taxon>
    </lineage>
</organism>
<evidence type="ECO:0000313" key="3">
    <source>
        <dbReference type="Proteomes" id="UP000000768"/>
    </source>
</evidence>
<reference evidence="2 3" key="1">
    <citation type="journal article" date="2009" name="Nature">
        <title>The Sorghum bicolor genome and the diversification of grasses.</title>
        <authorList>
            <person name="Paterson A.H."/>
            <person name="Bowers J.E."/>
            <person name="Bruggmann R."/>
            <person name="Dubchak I."/>
            <person name="Grimwood J."/>
            <person name="Gundlach H."/>
            <person name="Haberer G."/>
            <person name="Hellsten U."/>
            <person name="Mitros T."/>
            <person name="Poliakov A."/>
            <person name="Schmutz J."/>
            <person name="Spannagl M."/>
            <person name="Tang H."/>
            <person name="Wang X."/>
            <person name="Wicker T."/>
            <person name="Bharti A.K."/>
            <person name="Chapman J."/>
            <person name="Feltus F.A."/>
            <person name="Gowik U."/>
            <person name="Grigoriev I.V."/>
            <person name="Lyons E."/>
            <person name="Maher C.A."/>
            <person name="Martis M."/>
            <person name="Narechania A."/>
            <person name="Otillar R.P."/>
            <person name="Penning B.W."/>
            <person name="Salamov A.A."/>
            <person name="Wang Y."/>
            <person name="Zhang L."/>
            <person name="Carpita N.C."/>
            <person name="Freeling M."/>
            <person name="Gingle A.R."/>
            <person name="Hash C.T."/>
            <person name="Keller B."/>
            <person name="Klein P."/>
            <person name="Kresovich S."/>
            <person name="McCann M.C."/>
            <person name="Ming R."/>
            <person name="Peterson D.G."/>
            <person name="Mehboob-ur-Rahman"/>
            <person name="Ware D."/>
            <person name="Westhoff P."/>
            <person name="Mayer K.F."/>
            <person name="Messing J."/>
            <person name="Rokhsar D.S."/>
        </authorList>
    </citation>
    <scope>NUCLEOTIDE SEQUENCE [LARGE SCALE GENOMIC DNA]</scope>
    <source>
        <strain evidence="3">cv. BTx623</strain>
    </source>
</reference>
<sequence>MQARTQLAASIYRRQWFLPNEKIAVSFISRFKSRRRFFMRKRFLQFSLSFFINHVATSAFYICDVLFNEDRNCLLIAIGTALTRLFVDKGLRAVGGDAVVQGWWMRYASCLI</sequence>
<keyword evidence="1" id="KW-1133">Transmembrane helix</keyword>
<dbReference type="Gramene" id="KXG36412">
    <property type="protein sequence ID" value="KXG36412"/>
    <property type="gene ID" value="SORBI_3002G328250"/>
</dbReference>